<evidence type="ECO:0000313" key="3">
    <source>
        <dbReference type="EMBL" id="KUK89888.1"/>
    </source>
</evidence>
<accession>A0A124FUI1</accession>
<evidence type="ECO:0000313" key="1">
    <source>
        <dbReference type="EMBL" id="HCO70045.1"/>
    </source>
</evidence>
<proteinExistence type="predicted"/>
<sequence>MRLLTRYDLLIVFGLIAIVLLLSMTRDRGSSFAEVYHDGRLIRTINLKVDSEYSLEVGMLIKVEGGRISVIDSDCPDKLCILQGAVDSPNIPIVCVPNRIVIKIPAGRTEVDVISQ</sequence>
<evidence type="ECO:0000313" key="6">
    <source>
        <dbReference type="Proteomes" id="UP000264215"/>
    </source>
</evidence>
<dbReference type="EMBL" id="LGGW01000063">
    <property type="protein sequence ID" value="KUK89888.1"/>
    <property type="molecule type" value="Genomic_DNA"/>
</dbReference>
<gene>
    <name evidence="1" type="ORF">DIT26_05605</name>
    <name evidence="2" type="ORF">XD86_0075</name>
    <name evidence="3" type="ORF">XE02_0815</name>
</gene>
<dbReference type="InterPro" id="IPR038690">
    <property type="entry name" value="NusG_2_sf"/>
</dbReference>
<dbReference type="Pfam" id="PF07009">
    <property type="entry name" value="NusG_II"/>
    <property type="match status" value="1"/>
</dbReference>
<evidence type="ECO:0000313" key="2">
    <source>
        <dbReference type="EMBL" id="KUK68602.1"/>
    </source>
</evidence>
<reference evidence="1 6" key="3">
    <citation type="journal article" date="2018" name="Nat. Biotechnol.">
        <title>A standardized bacterial taxonomy based on genome phylogeny substantially revises the tree of life.</title>
        <authorList>
            <person name="Parks D.H."/>
            <person name="Chuvochina M."/>
            <person name="Waite D.W."/>
            <person name="Rinke C."/>
            <person name="Skarshewski A."/>
            <person name="Chaumeil P.A."/>
            <person name="Hugenholtz P."/>
        </authorList>
    </citation>
    <scope>NUCLEOTIDE SEQUENCE [LARGE SCALE GENOMIC DNA]</scope>
    <source>
        <strain evidence="1">UBA9905</strain>
    </source>
</reference>
<dbReference type="Proteomes" id="UP000054260">
    <property type="component" value="Unassembled WGS sequence"/>
</dbReference>
<name>A0A124FUI1_9BACT</name>
<reference evidence="4 5" key="2">
    <citation type="journal article" date="2015" name="MBio">
        <title>Genome-Resolved Metagenomic Analysis Reveals Roles for Candidate Phyla and Other Microbial Community Members in Biogeochemical Transformations in Oil Reservoirs.</title>
        <authorList>
            <person name="Hu P."/>
            <person name="Tom L."/>
            <person name="Singh A."/>
            <person name="Thomas B.C."/>
            <person name="Baker B.J."/>
            <person name="Piceno Y.M."/>
            <person name="Andersen G.L."/>
            <person name="Banfield J.F."/>
        </authorList>
    </citation>
    <scope>NUCLEOTIDE SEQUENCE [LARGE SCALE GENOMIC DNA]</scope>
</reference>
<evidence type="ECO:0000313" key="5">
    <source>
        <dbReference type="Proteomes" id="UP000055014"/>
    </source>
</evidence>
<evidence type="ECO:0000313" key="4">
    <source>
        <dbReference type="Proteomes" id="UP000054260"/>
    </source>
</evidence>
<dbReference type="EMBL" id="DQBS01000133">
    <property type="protein sequence ID" value="HCO70045.1"/>
    <property type="molecule type" value="Genomic_DNA"/>
</dbReference>
<comment type="caution">
    <text evidence="2">The sequence shown here is derived from an EMBL/GenBank/DDBJ whole genome shotgun (WGS) entry which is preliminary data.</text>
</comment>
<dbReference type="Gene3D" id="2.60.320.10">
    <property type="entry name" value="N-utilization substance G protein NusG, insert domain"/>
    <property type="match status" value="1"/>
</dbReference>
<dbReference type="Proteomes" id="UP000264215">
    <property type="component" value="Unassembled WGS sequence"/>
</dbReference>
<dbReference type="PATRIC" id="fig|1236046.5.peg.421"/>
<reference evidence="2" key="1">
    <citation type="journal article" date="2015" name="MBio">
        <title>Genome-resolved metagenomic analysis reveals roles for candidate phyla and other microbial community members in biogeochemical transformations in oil reservoirs.</title>
        <authorList>
            <person name="Hu P."/>
            <person name="Tom L."/>
            <person name="Singh A."/>
            <person name="Thomas B.C."/>
            <person name="Baker B.J."/>
            <person name="Piceno Y.M."/>
            <person name="Andersen G.L."/>
            <person name="Banfield J.F."/>
        </authorList>
    </citation>
    <scope>NUCLEOTIDE SEQUENCE [LARGE SCALE GENOMIC DNA]</scope>
    <source>
        <strain evidence="2">46_47</strain>
        <strain evidence="3">46_70</strain>
    </source>
</reference>
<dbReference type="CDD" id="cd09846">
    <property type="entry name" value="DUF1312"/>
    <property type="match status" value="1"/>
</dbReference>
<dbReference type="AlphaFoldDB" id="A0A124FUI1"/>
<dbReference type="Proteomes" id="UP000055014">
    <property type="component" value="Unassembled WGS sequence"/>
</dbReference>
<organism evidence="2 4">
    <name type="scientific">Mesotoga infera</name>
    <dbReference type="NCBI Taxonomy" id="1236046"/>
    <lineage>
        <taxon>Bacteria</taxon>
        <taxon>Thermotogati</taxon>
        <taxon>Thermotogota</taxon>
        <taxon>Thermotogae</taxon>
        <taxon>Kosmotogales</taxon>
        <taxon>Kosmotogaceae</taxon>
        <taxon>Mesotoga</taxon>
    </lineage>
</organism>
<protein>
    <submittedName>
        <fullName evidence="1">NusG domain II-containing protein</fullName>
    </submittedName>
</protein>
<dbReference type="EMBL" id="LGGH01000005">
    <property type="protein sequence ID" value="KUK68602.1"/>
    <property type="molecule type" value="Genomic_DNA"/>
</dbReference>